<evidence type="ECO:0000313" key="2">
    <source>
        <dbReference type="Proteomes" id="UP000807353"/>
    </source>
</evidence>
<gene>
    <name evidence="1" type="ORF">BDZ94DRAFT_1250717</name>
</gene>
<comment type="caution">
    <text evidence="1">The sequence shown here is derived from an EMBL/GenBank/DDBJ whole genome shotgun (WGS) entry which is preliminary data.</text>
</comment>
<keyword evidence="2" id="KW-1185">Reference proteome</keyword>
<reference evidence="1" key="1">
    <citation type="submission" date="2020-11" db="EMBL/GenBank/DDBJ databases">
        <authorList>
            <consortium name="DOE Joint Genome Institute"/>
            <person name="Ahrendt S."/>
            <person name="Riley R."/>
            <person name="Andreopoulos W."/>
            <person name="Labutti K."/>
            <person name="Pangilinan J."/>
            <person name="Ruiz-Duenas F.J."/>
            <person name="Barrasa J.M."/>
            <person name="Sanchez-Garcia M."/>
            <person name="Camarero S."/>
            <person name="Miyauchi S."/>
            <person name="Serrano A."/>
            <person name="Linde D."/>
            <person name="Babiker R."/>
            <person name="Drula E."/>
            <person name="Ayuso-Fernandez I."/>
            <person name="Pacheco R."/>
            <person name="Padilla G."/>
            <person name="Ferreira P."/>
            <person name="Barriuso J."/>
            <person name="Kellner H."/>
            <person name="Castanera R."/>
            <person name="Alfaro M."/>
            <person name="Ramirez L."/>
            <person name="Pisabarro A.G."/>
            <person name="Kuo A."/>
            <person name="Tritt A."/>
            <person name="Lipzen A."/>
            <person name="He G."/>
            <person name="Yan M."/>
            <person name="Ng V."/>
            <person name="Cullen D."/>
            <person name="Martin F."/>
            <person name="Rosso M.-N."/>
            <person name="Henrissat B."/>
            <person name="Hibbett D."/>
            <person name="Martinez A.T."/>
            <person name="Grigoriev I.V."/>
        </authorList>
    </citation>
    <scope>NUCLEOTIDE SEQUENCE</scope>
    <source>
        <strain evidence="1">CBS 247.69</strain>
    </source>
</reference>
<organism evidence="1 2">
    <name type="scientific">Collybia nuda</name>
    <dbReference type="NCBI Taxonomy" id="64659"/>
    <lineage>
        <taxon>Eukaryota</taxon>
        <taxon>Fungi</taxon>
        <taxon>Dikarya</taxon>
        <taxon>Basidiomycota</taxon>
        <taxon>Agaricomycotina</taxon>
        <taxon>Agaricomycetes</taxon>
        <taxon>Agaricomycetidae</taxon>
        <taxon>Agaricales</taxon>
        <taxon>Tricholomatineae</taxon>
        <taxon>Clitocybaceae</taxon>
        <taxon>Collybia</taxon>
    </lineage>
</organism>
<proteinExistence type="predicted"/>
<dbReference type="Proteomes" id="UP000807353">
    <property type="component" value="Unassembled WGS sequence"/>
</dbReference>
<protein>
    <submittedName>
        <fullName evidence="1">Uncharacterized protein</fullName>
    </submittedName>
</protein>
<accession>A0A9P6CNK8</accession>
<dbReference type="AlphaFoldDB" id="A0A9P6CNK8"/>
<evidence type="ECO:0000313" key="1">
    <source>
        <dbReference type="EMBL" id="KAF9466763.1"/>
    </source>
</evidence>
<sequence length="83" mass="9206">MDELIERGTRLSPTRAALLLSTCCSISFNSCSFISNSLTSCLHSSLTRFPCISSFSNASSLRPAAGQNPHLRYLMGHRHHRPR</sequence>
<name>A0A9P6CNK8_9AGAR</name>
<dbReference type="EMBL" id="MU150240">
    <property type="protein sequence ID" value="KAF9466763.1"/>
    <property type="molecule type" value="Genomic_DNA"/>
</dbReference>